<feature type="region of interest" description="Disordered" evidence="2">
    <location>
        <begin position="780"/>
        <end position="808"/>
    </location>
</feature>
<organism evidence="4 5">
    <name type="scientific">Mycena chlorophos</name>
    <name type="common">Agaric fungus</name>
    <name type="synonym">Agaricus chlorophos</name>
    <dbReference type="NCBI Taxonomy" id="658473"/>
    <lineage>
        <taxon>Eukaryota</taxon>
        <taxon>Fungi</taxon>
        <taxon>Dikarya</taxon>
        <taxon>Basidiomycota</taxon>
        <taxon>Agaricomycotina</taxon>
        <taxon>Agaricomycetes</taxon>
        <taxon>Agaricomycetidae</taxon>
        <taxon>Agaricales</taxon>
        <taxon>Marasmiineae</taxon>
        <taxon>Mycenaceae</taxon>
        <taxon>Mycena</taxon>
    </lineage>
</organism>
<feature type="region of interest" description="Disordered" evidence="2">
    <location>
        <begin position="1"/>
        <end position="74"/>
    </location>
</feature>
<evidence type="ECO:0000256" key="1">
    <source>
        <dbReference type="SAM" id="Coils"/>
    </source>
</evidence>
<dbReference type="Pfam" id="PF20149">
    <property type="entry name" value="DUF6532"/>
    <property type="match status" value="1"/>
</dbReference>
<dbReference type="InterPro" id="IPR045341">
    <property type="entry name" value="DUF6532"/>
</dbReference>
<evidence type="ECO:0000313" key="5">
    <source>
        <dbReference type="Proteomes" id="UP000815677"/>
    </source>
</evidence>
<evidence type="ECO:0000256" key="2">
    <source>
        <dbReference type="SAM" id="MobiDB-lite"/>
    </source>
</evidence>
<evidence type="ECO:0000313" key="4">
    <source>
        <dbReference type="EMBL" id="GAT59523.1"/>
    </source>
</evidence>
<gene>
    <name evidence="4" type="ORF">MCHLO_15798</name>
</gene>
<feature type="region of interest" description="Disordered" evidence="2">
    <location>
        <begin position="215"/>
        <end position="254"/>
    </location>
</feature>
<feature type="compositionally biased region" description="Polar residues" evidence="2">
    <location>
        <begin position="780"/>
        <end position="799"/>
    </location>
</feature>
<protein>
    <recommendedName>
        <fullName evidence="3">DUF6532 domain-containing protein</fullName>
    </recommendedName>
</protein>
<feature type="region of interest" description="Disordered" evidence="2">
    <location>
        <begin position="464"/>
        <end position="526"/>
    </location>
</feature>
<evidence type="ECO:0000259" key="3">
    <source>
        <dbReference type="Pfam" id="PF20149"/>
    </source>
</evidence>
<feature type="coiled-coil region" evidence="1">
    <location>
        <begin position="749"/>
        <end position="776"/>
    </location>
</feature>
<feature type="compositionally biased region" description="Basic residues" evidence="2">
    <location>
        <begin position="1"/>
        <end position="10"/>
    </location>
</feature>
<dbReference type="Proteomes" id="UP000815677">
    <property type="component" value="Unassembled WGS sequence"/>
</dbReference>
<dbReference type="EMBL" id="DF849869">
    <property type="protein sequence ID" value="GAT59523.1"/>
    <property type="molecule type" value="Genomic_DNA"/>
</dbReference>
<feature type="compositionally biased region" description="Acidic residues" evidence="2">
    <location>
        <begin position="243"/>
        <end position="253"/>
    </location>
</feature>
<sequence>MSHRGGRGTRGRGGQPGANSGQASSRRPAAASQSSRSQSQGRTTPGGLVLAATDTQNTHGKRTSEVDSAAKPKRVRVSRLDRLMLESEAISQTSYRQKASAFSGPSHSINNAMAPLAPTRNPIPSDWRQGAPASIGPQPNAGGPGLSLVTPAGLPLQPSMGHAPLSTPNQRSYPGQSHPSQTSSTTMSGQFYQQTGLQVVPSIPQMLANAALGAGGLVDDEHGPESDSDSSSNGPALYPPDGNESDGAYEDDTNTFNIPVAVNNASMGNFDYNYDPILDGLNQAPLSPDSEDRLAQAALSNGSTVSLLQVRVPTPMTLHEQPQQSSEQPRPQAVRYDPAKASVNLLLHSWRVDDCSSTRIGVRLVTRRLTAGRFVSKSFLRFTDSEANILQASRYLASHPNGALAQAGPAVQNTQMTSFYPDTRNTGYQQIPQGPQLAPQMTWNTVPSGFEDGARQDIYQLHYLKNAPPRPPNPDYLNAFRPGSRPTSKPPSSSATNSDTGSKLEGSSRAGRRPRNSVRGPDRDNDKLLGYYADYPVAHKVLVLAKLFHTEYLLDRHGFPDRVEKFEETTEGMQTVVHEICSTFRRESINRLQSLIVRHLGLFPTGKNPATKQPYTAEEEQEFVRNRVKYLEEDDAARYSHKDFLTEPCADQAFGSNLLEAAVKMLLFDGNKKEKSYYERIPGFAKSKIAYPVIPFVLTIHTIDEHRTGTRKTIEFTRDAYLAVYDEFSDGLYTGLNNPLVQQHVDARLAKWHHERTQLTEQAANAKERKIKMRIRSSLTSEQAADNRFQQHPGPSNSHADGAIYHQALPPPVPTYALEGSVALQPAHASQDVAGG</sequence>
<feature type="compositionally biased region" description="Low complexity" evidence="2">
    <location>
        <begin position="20"/>
        <end position="42"/>
    </location>
</feature>
<keyword evidence="5" id="KW-1185">Reference proteome</keyword>
<keyword evidence="1" id="KW-0175">Coiled coil</keyword>
<feature type="domain" description="DUF6532" evidence="3">
    <location>
        <begin position="565"/>
        <end position="730"/>
    </location>
</feature>
<feature type="compositionally biased region" description="Polar residues" evidence="2">
    <location>
        <begin position="485"/>
        <end position="501"/>
    </location>
</feature>
<proteinExistence type="predicted"/>
<reference evidence="4" key="1">
    <citation type="submission" date="2014-09" db="EMBL/GenBank/DDBJ databases">
        <title>Genome sequence of the luminous mushroom Mycena chlorophos for searching fungal bioluminescence genes.</title>
        <authorList>
            <person name="Tanaka Y."/>
            <person name="Kasuga D."/>
            <person name="Oba Y."/>
            <person name="Hase S."/>
            <person name="Sato K."/>
            <person name="Oba Y."/>
            <person name="Sakakibara Y."/>
        </authorList>
    </citation>
    <scope>NUCLEOTIDE SEQUENCE</scope>
</reference>
<name>A0ABQ0M8A6_MYCCL</name>
<feature type="compositionally biased region" description="Polar residues" evidence="2">
    <location>
        <begin position="166"/>
        <end position="188"/>
    </location>
</feature>
<feature type="region of interest" description="Disordered" evidence="2">
    <location>
        <begin position="89"/>
        <end position="188"/>
    </location>
</feature>
<accession>A0ABQ0M8A6</accession>